<proteinExistence type="predicted"/>
<reference evidence="1 2" key="1">
    <citation type="submission" date="2019-02" db="EMBL/GenBank/DDBJ databases">
        <title>Genome sequencing of the rare red list fungi Bondarzewia mesenterica.</title>
        <authorList>
            <person name="Buettner E."/>
            <person name="Kellner H."/>
        </authorList>
    </citation>
    <scope>NUCLEOTIDE SEQUENCE [LARGE SCALE GENOMIC DNA]</scope>
    <source>
        <strain evidence="1 2">DSM 108281</strain>
    </source>
</reference>
<gene>
    <name evidence="1" type="ORF">EW146_g4758</name>
</gene>
<name>A0A4S4LUJ5_9AGAM</name>
<sequence>GCLTPPHMLIAMDPELGTKLQIWFDVPNDAVIPRTVTHPVQQWLIDEIGDVLSQTGLVPEMRTPAVHDALTKAFIAQTFFGHPMPWKLDEFMAMREGFNLRLSECSHVAFIEMFATAFPGQDDHAA</sequence>
<dbReference type="AlphaFoldDB" id="A0A4S4LUJ5"/>
<organism evidence="1 2">
    <name type="scientific">Bondarzewia mesenterica</name>
    <dbReference type="NCBI Taxonomy" id="1095465"/>
    <lineage>
        <taxon>Eukaryota</taxon>
        <taxon>Fungi</taxon>
        <taxon>Dikarya</taxon>
        <taxon>Basidiomycota</taxon>
        <taxon>Agaricomycotina</taxon>
        <taxon>Agaricomycetes</taxon>
        <taxon>Russulales</taxon>
        <taxon>Bondarzewiaceae</taxon>
        <taxon>Bondarzewia</taxon>
    </lineage>
</organism>
<dbReference type="EMBL" id="SGPL01000192">
    <property type="protein sequence ID" value="THH15757.1"/>
    <property type="molecule type" value="Genomic_DNA"/>
</dbReference>
<protein>
    <submittedName>
        <fullName evidence="1">Uncharacterized protein</fullName>
    </submittedName>
</protein>
<dbReference type="OrthoDB" id="3271070at2759"/>
<feature type="non-terminal residue" evidence="1">
    <location>
        <position position="1"/>
    </location>
</feature>
<comment type="caution">
    <text evidence="1">The sequence shown here is derived from an EMBL/GenBank/DDBJ whole genome shotgun (WGS) entry which is preliminary data.</text>
</comment>
<accession>A0A4S4LUJ5</accession>
<evidence type="ECO:0000313" key="2">
    <source>
        <dbReference type="Proteomes" id="UP000310158"/>
    </source>
</evidence>
<keyword evidence="2" id="KW-1185">Reference proteome</keyword>
<evidence type="ECO:0000313" key="1">
    <source>
        <dbReference type="EMBL" id="THH15757.1"/>
    </source>
</evidence>
<dbReference type="Proteomes" id="UP000310158">
    <property type="component" value="Unassembled WGS sequence"/>
</dbReference>